<feature type="region of interest" description="Disordered" evidence="1">
    <location>
        <begin position="465"/>
        <end position="491"/>
    </location>
</feature>
<dbReference type="InterPro" id="IPR035979">
    <property type="entry name" value="RBD_domain_sf"/>
</dbReference>
<dbReference type="AlphaFoldDB" id="A0A9W7CBA9"/>
<accession>A0A9W7CBA9</accession>
<organism evidence="2 3">
    <name type="scientific">Triparma verrucosa</name>
    <dbReference type="NCBI Taxonomy" id="1606542"/>
    <lineage>
        <taxon>Eukaryota</taxon>
        <taxon>Sar</taxon>
        <taxon>Stramenopiles</taxon>
        <taxon>Ochrophyta</taxon>
        <taxon>Bolidophyceae</taxon>
        <taxon>Parmales</taxon>
        <taxon>Triparmaceae</taxon>
        <taxon>Triparma</taxon>
    </lineage>
</organism>
<evidence type="ECO:0000313" key="2">
    <source>
        <dbReference type="EMBL" id="GMI06620.1"/>
    </source>
</evidence>
<dbReference type="Gene3D" id="3.30.70.330">
    <property type="match status" value="1"/>
</dbReference>
<dbReference type="EMBL" id="BRXX01000351">
    <property type="protein sequence ID" value="GMI06620.1"/>
    <property type="molecule type" value="Genomic_DNA"/>
</dbReference>
<feature type="region of interest" description="Disordered" evidence="1">
    <location>
        <begin position="1"/>
        <end position="32"/>
    </location>
</feature>
<evidence type="ECO:0000313" key="3">
    <source>
        <dbReference type="Proteomes" id="UP001165160"/>
    </source>
</evidence>
<feature type="compositionally biased region" description="Basic and acidic residues" evidence="1">
    <location>
        <begin position="17"/>
        <end position="32"/>
    </location>
</feature>
<keyword evidence="3" id="KW-1185">Reference proteome</keyword>
<feature type="compositionally biased region" description="Polar residues" evidence="1">
    <location>
        <begin position="1"/>
        <end position="12"/>
    </location>
</feature>
<dbReference type="InterPro" id="IPR012677">
    <property type="entry name" value="Nucleotide-bd_a/b_plait_sf"/>
</dbReference>
<dbReference type="GO" id="GO:0003676">
    <property type="term" value="F:nucleic acid binding"/>
    <property type="evidence" value="ECO:0007669"/>
    <property type="project" value="InterPro"/>
</dbReference>
<evidence type="ECO:0008006" key="4">
    <source>
        <dbReference type="Google" id="ProtNLM"/>
    </source>
</evidence>
<protein>
    <recommendedName>
        <fullName evidence="4">RRM domain-containing protein</fullName>
    </recommendedName>
</protein>
<name>A0A9W7CBA9_9STRA</name>
<proteinExistence type="predicted"/>
<feature type="compositionally biased region" description="Acidic residues" evidence="1">
    <location>
        <begin position="468"/>
        <end position="486"/>
    </location>
</feature>
<evidence type="ECO:0000256" key="1">
    <source>
        <dbReference type="SAM" id="MobiDB-lite"/>
    </source>
</evidence>
<sequence>MNLLRSTASKYISRSKYGSEEPRKEPASPRGRVEAFVDAACRPKAGKVRRKYTNPRAESHLRKILAEELRSAQLLEGDYIEGEEEVNFYSHYEVNCSKSEENASVMKEVVRVVREAKELDGLAVNSDGSDLDPPALALVDVLNRVMPPESMLNPSTFEEFAKKAKRSLDGRHIRHPHDLPDESDAQEEQLSKQQLNYSEKIMSNLLNVCKRQYGHRLGYVVPQLSKFFYGPEFLSSTEDPSTKMTQHHPSILGADNWKIEMDTAEDLKDAVEKSLGKALVLLKSQVDNNKYNSLGDVEEESVARKVMEIQKAQQRRPPHMNHTKFDGVLLSPDQEMDLGEDTTDCKICLDNLPIDVTEEEIRDAIGFCGEIKEVEIYNLRPELDPGSDLADTTRVKPKKKGYWSTAKAVEIQRETPVYAFVTFKDKESMNLAYTDNLRIFGLVMRKQCSSIARVKELDTLYIDIPGNAEDEDADADEGEDQYEGEGEEKPKMLNPEHSLEVEMRLRDVMGTSVFICMALGEHEWGLPSTVEIRFPNHEIARWAKNKIENSEECQQAEYRVNWFRTRPDAMKHWRREVIL</sequence>
<dbReference type="CDD" id="cd00590">
    <property type="entry name" value="RRM_SF"/>
    <property type="match status" value="1"/>
</dbReference>
<comment type="caution">
    <text evidence="2">The sequence shown here is derived from an EMBL/GenBank/DDBJ whole genome shotgun (WGS) entry which is preliminary data.</text>
</comment>
<feature type="region of interest" description="Disordered" evidence="1">
    <location>
        <begin position="172"/>
        <end position="191"/>
    </location>
</feature>
<reference evidence="3" key="1">
    <citation type="journal article" date="2023" name="Commun. Biol.">
        <title>Genome analysis of Parmales, the sister group of diatoms, reveals the evolutionary specialization of diatoms from phago-mixotrophs to photoautotrophs.</title>
        <authorList>
            <person name="Ban H."/>
            <person name="Sato S."/>
            <person name="Yoshikawa S."/>
            <person name="Yamada K."/>
            <person name="Nakamura Y."/>
            <person name="Ichinomiya M."/>
            <person name="Sato N."/>
            <person name="Blanc-Mathieu R."/>
            <person name="Endo H."/>
            <person name="Kuwata A."/>
            <person name="Ogata H."/>
        </authorList>
    </citation>
    <scope>NUCLEOTIDE SEQUENCE [LARGE SCALE GENOMIC DNA]</scope>
    <source>
        <strain evidence="3">NIES 3699</strain>
    </source>
</reference>
<gene>
    <name evidence="2" type="ORF">TrVE_jg7944</name>
</gene>
<dbReference type="SUPFAM" id="SSF54928">
    <property type="entry name" value="RNA-binding domain, RBD"/>
    <property type="match status" value="1"/>
</dbReference>
<dbReference type="Proteomes" id="UP001165160">
    <property type="component" value="Unassembled WGS sequence"/>
</dbReference>